<proteinExistence type="predicted"/>
<dbReference type="KEGG" id="osu:NT6N_19270"/>
<evidence type="ECO:0000259" key="1">
    <source>
        <dbReference type="Pfam" id="PF04773"/>
    </source>
</evidence>
<dbReference type="PANTHER" id="PTHR30273:SF2">
    <property type="entry name" value="PROTEIN FECR"/>
    <property type="match status" value="1"/>
</dbReference>
<gene>
    <name evidence="2" type="ORF">NT6N_19270</name>
</gene>
<dbReference type="AlphaFoldDB" id="A0AAT9FLU1"/>
<dbReference type="Pfam" id="PF04773">
    <property type="entry name" value="FecR"/>
    <property type="match status" value="1"/>
</dbReference>
<reference evidence="2" key="1">
    <citation type="submission" date="2024-07" db="EMBL/GenBank/DDBJ databases">
        <title>Complete genome sequence of Verrucomicrobiaceae bacterium NT6N.</title>
        <authorList>
            <person name="Huang C."/>
            <person name="Takami H."/>
            <person name="Hamasaki K."/>
        </authorList>
    </citation>
    <scope>NUCLEOTIDE SEQUENCE</scope>
    <source>
        <strain evidence="2">NT6N</strain>
    </source>
</reference>
<feature type="domain" description="FecR protein" evidence="1">
    <location>
        <begin position="171"/>
        <end position="256"/>
    </location>
</feature>
<accession>A0AAT9FLU1</accession>
<evidence type="ECO:0000313" key="2">
    <source>
        <dbReference type="EMBL" id="BDS06887.1"/>
    </source>
</evidence>
<sequence length="481" mass="52042">MHGKQNLTLPIMARNTFNDDVFLERLIRLEAGECSAEEVAALNNEMLASEDKRKALIGYFEQSQRIVNVARQNRLVKNALPLSEITVKSRQGRWSKISAIGLSAAAVLLLCLMIAKLTHPEPSEETTATATGSQVRDQFATLTYAKDAVWSTGIGVRKPRLNQILTNGPWTLKSGMVTLGFHDGTQATIKGPAVFDVNKNNVIELSEGDLVAVNGDGKNLTVNTGGKRIVSRGKSFGVKSGSDKEAKVCVFQGSVELGSANQPTMMIAAGSYSPAMSFSGIQPMTTNDRSPFQKSLMAAIGINTMKGATLLFPSDIEFGLMEKEADGTAYLIPERHLSKGQRIKVTQIGVGTLEGESVQSAEKSWVTKEECRSYLLHASPSTRVESRGSGSFAGKITFRHPIKAVITSSKLLDATEKKLADYPRTESDPGRGLEPFHAWEESARGQKVSDIIKVGNGGKTLFFSLKVGHGLDQIRIITAAR</sequence>
<dbReference type="PANTHER" id="PTHR30273">
    <property type="entry name" value="PERIPLASMIC SIGNAL SENSOR AND SIGMA FACTOR ACTIVATOR FECR-RELATED"/>
    <property type="match status" value="1"/>
</dbReference>
<dbReference type="Gene3D" id="2.60.120.1440">
    <property type="match status" value="1"/>
</dbReference>
<protein>
    <recommendedName>
        <fullName evidence="1">FecR protein domain-containing protein</fullName>
    </recommendedName>
</protein>
<dbReference type="InterPro" id="IPR006860">
    <property type="entry name" value="FecR"/>
</dbReference>
<dbReference type="GO" id="GO:0016989">
    <property type="term" value="F:sigma factor antagonist activity"/>
    <property type="evidence" value="ECO:0007669"/>
    <property type="project" value="TreeGrafter"/>
</dbReference>
<dbReference type="EMBL" id="AP026866">
    <property type="protein sequence ID" value="BDS06887.1"/>
    <property type="molecule type" value="Genomic_DNA"/>
</dbReference>
<organism evidence="2">
    <name type="scientific">Oceaniferula spumae</name>
    <dbReference type="NCBI Taxonomy" id="2979115"/>
    <lineage>
        <taxon>Bacteria</taxon>
        <taxon>Pseudomonadati</taxon>
        <taxon>Verrucomicrobiota</taxon>
        <taxon>Verrucomicrobiia</taxon>
        <taxon>Verrucomicrobiales</taxon>
        <taxon>Verrucomicrobiaceae</taxon>
        <taxon>Oceaniferula</taxon>
    </lineage>
</organism>
<name>A0AAT9FLU1_9BACT</name>
<dbReference type="InterPro" id="IPR012373">
    <property type="entry name" value="Ferrdict_sens_TM"/>
</dbReference>